<evidence type="ECO:0000259" key="1">
    <source>
        <dbReference type="PROSITE" id="PS51820"/>
    </source>
</evidence>
<reference evidence="2" key="2">
    <citation type="submission" date="2020-09" db="EMBL/GenBank/DDBJ databases">
        <authorList>
            <person name="Sun Q."/>
            <person name="Zhou Y."/>
        </authorList>
    </citation>
    <scope>NUCLEOTIDE SEQUENCE</scope>
    <source>
        <strain evidence="2">CGMCC 1.15725</strain>
    </source>
</reference>
<dbReference type="PROSITE" id="PS51820">
    <property type="entry name" value="PA14"/>
    <property type="match status" value="1"/>
</dbReference>
<name>A0A8J2YR69_9PROT</name>
<dbReference type="InterPro" id="IPR037524">
    <property type="entry name" value="PA14/GLEYA"/>
</dbReference>
<dbReference type="Gene3D" id="3.90.182.10">
    <property type="entry name" value="Toxin - Anthrax Protective Antigen,domain 1"/>
    <property type="match status" value="1"/>
</dbReference>
<sequence>MLNGGFLGTYYPNANFSGAPAFQRRDVRLEFNWSAAGPGGSRSPEYAAVGPQGFSINWLGSVKSATTETYTFSMTVTGGVSLSIRPTGSSAWTSLISDSGTGQRSRQASYALTAGQSYDLQILNWQNAGAGVTRLAWSSPTVASQTLAPATPMGLNIGYAGANDPDLIFADAVKQSYPFQIYSDHTDASHPAAVDVNGWPTQDATLPIWTSLSETGGTYQLRFNGEAQVVDWLGAGSFSFGGVTYGTTLPLGVGYSAATNTTTATWTISASAAPKAVWLGFSQTRRTSSGGAGTGITNVALLRPLGLNSTQSHAPGEQFTADFKTLVGRFTAIRFMDYLATLSNQQVNWTDRIKPGDWSQFQPKSGYGYQGKGGSWEYLVALANETGKDIWINIPVNASNDYVTKVAQLLAYGSDGTNPYTSAQTNPIYPPLNSNLKIYVEYSNEIWNAYFPQHQQLRVAANAEVAAGGSPLNYDGSTDPAVWFKRRFAERLKQISDLFRAVWGNQAMLATIRPVFEFEYGDTGSYGQTGLNFLDAYYDNGDGVAHVSNPVPVNSYIWGAGGGWYATVNNDCATSISAMYSSGMSMSVPQSTIADSNLTRAFGLAVAGYEGGFYIDNHCGSTSTSQQALQLQANYASPAASFETQSVNLFYHYGGDMPFVFNGVGGIYGVAGPTVHEQNTPKLAGLAQAMATGPAARTVGQAVPATLPVSKAAYATGTTALGGTLAQPAQYIDWTLNLTTAGKFTISTDTATPAAQQIYVDGMPVGSGPWTGVLGIGLHGIRVQDIGKSGMSLRNLNVAAAP</sequence>
<evidence type="ECO:0000313" key="2">
    <source>
        <dbReference type="EMBL" id="GGF03870.1"/>
    </source>
</evidence>
<accession>A0A8J2YR69</accession>
<dbReference type="InterPro" id="IPR011658">
    <property type="entry name" value="PA14_dom"/>
</dbReference>
<keyword evidence="3" id="KW-1185">Reference proteome</keyword>
<dbReference type="SUPFAM" id="SSF56988">
    <property type="entry name" value="Anthrax protective antigen"/>
    <property type="match status" value="1"/>
</dbReference>
<proteinExistence type="predicted"/>
<dbReference type="RefSeq" id="WP_189042385.1">
    <property type="nucleotide sequence ID" value="NZ_BMJQ01000001.1"/>
</dbReference>
<reference evidence="2" key="1">
    <citation type="journal article" date="2014" name="Int. J. Syst. Evol. Microbiol.">
        <title>Complete genome sequence of Corynebacterium casei LMG S-19264T (=DSM 44701T), isolated from a smear-ripened cheese.</title>
        <authorList>
            <consortium name="US DOE Joint Genome Institute (JGI-PGF)"/>
            <person name="Walter F."/>
            <person name="Albersmeier A."/>
            <person name="Kalinowski J."/>
            <person name="Ruckert C."/>
        </authorList>
    </citation>
    <scope>NUCLEOTIDE SEQUENCE</scope>
    <source>
        <strain evidence="2">CGMCC 1.15725</strain>
    </source>
</reference>
<evidence type="ECO:0000313" key="3">
    <source>
        <dbReference type="Proteomes" id="UP000646365"/>
    </source>
</evidence>
<dbReference type="Proteomes" id="UP000646365">
    <property type="component" value="Unassembled WGS sequence"/>
</dbReference>
<comment type="caution">
    <text evidence="2">The sequence shown here is derived from an EMBL/GenBank/DDBJ whole genome shotgun (WGS) entry which is preliminary data.</text>
</comment>
<dbReference type="AlphaFoldDB" id="A0A8J2YR69"/>
<protein>
    <recommendedName>
        <fullName evidence="1">PA14 domain-containing protein</fullName>
    </recommendedName>
</protein>
<organism evidence="2 3">
    <name type="scientific">Aliidongia dinghuensis</name>
    <dbReference type="NCBI Taxonomy" id="1867774"/>
    <lineage>
        <taxon>Bacteria</taxon>
        <taxon>Pseudomonadati</taxon>
        <taxon>Pseudomonadota</taxon>
        <taxon>Alphaproteobacteria</taxon>
        <taxon>Rhodospirillales</taxon>
        <taxon>Dongiaceae</taxon>
        <taxon>Aliidongia</taxon>
    </lineage>
</organism>
<dbReference type="EMBL" id="BMJQ01000001">
    <property type="protein sequence ID" value="GGF03870.1"/>
    <property type="molecule type" value="Genomic_DNA"/>
</dbReference>
<dbReference type="Pfam" id="PF07691">
    <property type="entry name" value="PA14"/>
    <property type="match status" value="1"/>
</dbReference>
<feature type="domain" description="PA14" evidence="1">
    <location>
        <begin position="1"/>
        <end position="151"/>
    </location>
</feature>
<gene>
    <name evidence="2" type="ORF">GCM10011611_06670</name>
</gene>